<gene>
    <name evidence="9" type="ORF">NUH29_05810</name>
</gene>
<keyword evidence="7" id="KW-0479">Metal-binding</keyword>
<dbReference type="Gene3D" id="3.40.980.10">
    <property type="entry name" value="MoaB/Mog-like domain"/>
    <property type="match status" value="1"/>
</dbReference>
<proteinExistence type="inferred from homology"/>
<comment type="similarity">
    <text evidence="3 7">Belongs to the MoeA family.</text>
</comment>
<dbReference type="NCBIfam" id="NF045515">
    <property type="entry name" value="Glp_gephyrin"/>
    <property type="match status" value="1"/>
</dbReference>
<keyword evidence="7" id="KW-0460">Magnesium</keyword>
<dbReference type="InterPro" id="IPR036425">
    <property type="entry name" value="MoaB/Mog-like_dom_sf"/>
</dbReference>
<dbReference type="EMBL" id="JANTHX010000005">
    <property type="protein sequence ID" value="MCS0499065.1"/>
    <property type="molecule type" value="Genomic_DNA"/>
</dbReference>
<dbReference type="Pfam" id="PF00994">
    <property type="entry name" value="MoCF_biosynth"/>
    <property type="match status" value="1"/>
</dbReference>
<dbReference type="Gene3D" id="2.170.190.11">
    <property type="entry name" value="Molybdopterin biosynthesis moea protein, domain 3"/>
    <property type="match status" value="1"/>
</dbReference>
<dbReference type="InterPro" id="IPR036688">
    <property type="entry name" value="MoeA_C_domain_IV_sf"/>
</dbReference>
<dbReference type="Pfam" id="PF03454">
    <property type="entry name" value="MoeA_C"/>
    <property type="match status" value="1"/>
</dbReference>
<keyword evidence="7" id="KW-0808">Transferase</keyword>
<evidence type="ECO:0000256" key="3">
    <source>
        <dbReference type="ARBA" id="ARBA00010763"/>
    </source>
</evidence>
<comment type="caution">
    <text evidence="9">The sequence shown here is derived from an EMBL/GenBank/DDBJ whole genome shotgun (WGS) entry which is preliminary data.</text>
</comment>
<dbReference type="Gene3D" id="3.90.105.10">
    <property type="entry name" value="Molybdopterin biosynthesis moea protein, domain 2"/>
    <property type="match status" value="1"/>
</dbReference>
<comment type="function">
    <text evidence="1 7">Catalyzes the insertion of molybdate into adenylated molybdopterin with the concomitant release of AMP.</text>
</comment>
<dbReference type="InterPro" id="IPR005110">
    <property type="entry name" value="MoeA_linker/N"/>
</dbReference>
<dbReference type="Proteomes" id="UP001205337">
    <property type="component" value="Unassembled WGS sequence"/>
</dbReference>
<dbReference type="InterPro" id="IPR036135">
    <property type="entry name" value="MoeA_linker/N_sf"/>
</dbReference>
<dbReference type="Pfam" id="PF03453">
    <property type="entry name" value="MoeA_N"/>
    <property type="match status" value="1"/>
</dbReference>
<protein>
    <recommendedName>
        <fullName evidence="7">Molybdopterin molybdenumtransferase</fullName>
        <ecNumber evidence="7">2.10.1.1</ecNumber>
    </recommendedName>
</protein>
<reference evidence="9 10" key="1">
    <citation type="submission" date="2022-08" db="EMBL/GenBank/DDBJ databases">
        <authorList>
            <person name="Li F."/>
        </authorList>
    </citation>
    <scope>NUCLEOTIDE SEQUENCE [LARGE SCALE GENOMIC DNA]</scope>
    <source>
        <strain evidence="9 10">10F1B-8-1</strain>
    </source>
</reference>
<evidence type="ECO:0000256" key="7">
    <source>
        <dbReference type="RuleBase" id="RU365090"/>
    </source>
</evidence>
<comment type="cofactor">
    <cofactor evidence="7">
        <name>Mg(2+)</name>
        <dbReference type="ChEBI" id="CHEBI:18420"/>
    </cofactor>
</comment>
<dbReference type="InterPro" id="IPR005111">
    <property type="entry name" value="MoeA_C_domain_IV"/>
</dbReference>
<comment type="pathway">
    <text evidence="2 7">Cofactor biosynthesis; molybdopterin biosynthesis.</text>
</comment>
<evidence type="ECO:0000256" key="6">
    <source>
        <dbReference type="ARBA" id="ARBA00047317"/>
    </source>
</evidence>
<evidence type="ECO:0000256" key="5">
    <source>
        <dbReference type="ARBA" id="ARBA00023150"/>
    </source>
</evidence>
<dbReference type="SUPFAM" id="SSF53218">
    <property type="entry name" value="Molybdenum cofactor biosynthesis proteins"/>
    <property type="match status" value="1"/>
</dbReference>
<dbReference type="CDD" id="cd00887">
    <property type="entry name" value="MoeA"/>
    <property type="match status" value="1"/>
</dbReference>
<keyword evidence="4 7" id="KW-0500">Molybdenum</keyword>
<dbReference type="PANTHER" id="PTHR10192:SF5">
    <property type="entry name" value="GEPHYRIN"/>
    <property type="match status" value="1"/>
</dbReference>
<dbReference type="RefSeq" id="WP_258798084.1">
    <property type="nucleotide sequence ID" value="NZ_JANTHX010000005.1"/>
</dbReference>
<dbReference type="InterPro" id="IPR001453">
    <property type="entry name" value="MoaB/Mog_dom"/>
</dbReference>
<evidence type="ECO:0000313" key="9">
    <source>
        <dbReference type="EMBL" id="MCS0499065.1"/>
    </source>
</evidence>
<keyword evidence="5 7" id="KW-0501">Molybdenum cofactor biosynthesis</keyword>
<dbReference type="InterPro" id="IPR038987">
    <property type="entry name" value="MoeA-like"/>
</dbReference>
<dbReference type="PANTHER" id="PTHR10192">
    <property type="entry name" value="MOLYBDOPTERIN BIOSYNTHESIS PROTEIN"/>
    <property type="match status" value="1"/>
</dbReference>
<evidence type="ECO:0000259" key="8">
    <source>
        <dbReference type="SMART" id="SM00852"/>
    </source>
</evidence>
<comment type="catalytic activity">
    <reaction evidence="6">
        <text>adenylyl-molybdopterin + molybdate = Mo-molybdopterin + AMP + H(+)</text>
        <dbReference type="Rhea" id="RHEA:35047"/>
        <dbReference type="ChEBI" id="CHEBI:15378"/>
        <dbReference type="ChEBI" id="CHEBI:36264"/>
        <dbReference type="ChEBI" id="CHEBI:62727"/>
        <dbReference type="ChEBI" id="CHEBI:71302"/>
        <dbReference type="ChEBI" id="CHEBI:456215"/>
        <dbReference type="EC" id="2.10.1.1"/>
    </reaction>
</comment>
<organism evidence="9 10">
    <name type="scientific">Protaetiibacter mangrovi</name>
    <dbReference type="NCBI Taxonomy" id="2970926"/>
    <lineage>
        <taxon>Bacteria</taxon>
        <taxon>Bacillati</taxon>
        <taxon>Actinomycetota</taxon>
        <taxon>Actinomycetes</taxon>
        <taxon>Micrococcales</taxon>
        <taxon>Microbacteriaceae</taxon>
        <taxon>Protaetiibacter</taxon>
    </lineage>
</organism>
<dbReference type="Gene3D" id="2.40.340.10">
    <property type="entry name" value="MoeA, C-terminal, domain IV"/>
    <property type="match status" value="1"/>
</dbReference>
<evidence type="ECO:0000256" key="4">
    <source>
        <dbReference type="ARBA" id="ARBA00022505"/>
    </source>
</evidence>
<evidence type="ECO:0000313" key="10">
    <source>
        <dbReference type="Proteomes" id="UP001205337"/>
    </source>
</evidence>
<dbReference type="SMART" id="SM00852">
    <property type="entry name" value="MoCF_biosynth"/>
    <property type="match status" value="1"/>
</dbReference>
<dbReference type="SUPFAM" id="SSF63882">
    <property type="entry name" value="MoeA N-terminal region -like"/>
    <property type="match status" value="1"/>
</dbReference>
<evidence type="ECO:0000256" key="2">
    <source>
        <dbReference type="ARBA" id="ARBA00005046"/>
    </source>
</evidence>
<evidence type="ECO:0000256" key="1">
    <source>
        <dbReference type="ARBA" id="ARBA00002901"/>
    </source>
</evidence>
<keyword evidence="10" id="KW-1185">Reference proteome</keyword>
<name>A0ABT1ZED6_9MICO</name>
<accession>A0ABT1ZED6</accession>
<sequence>MDRISVEEYADRIAALVADPDRGTSTVDLRDALDRVTADAVSTSIDLPPFRNSQMDGYAVRVADLPADGAAVLVGSTTAAGDAGATLPSGGAIKVMTGAPLPVDADAVVPVERVERLDDGSIRIRAAVHAGDYVREPGSDAPAGTVVVPPRTRLRPRHLAAIAAAGVAAVTVTRRVRVAVVSTGRELVEVGAELGPGQLPDANAIALAAAAAADGAEVVHVGRAPDDAEAVAREVEAARAAGAHLVVTSGGISMGDFEPVRALLGEHGGTIGTVEMQPGGPQAHGSIRGLPILAFPGNPVSAQVSYALFLSPLLRAWAGLPPAVRRRLALAEPVAVPPGRRRFLRARLDERGAVVPIGGTGSHLVTAMAAADVLIDLPPQFGDLPAGALVDTVEL</sequence>
<feature type="domain" description="MoaB/Mog" evidence="8">
    <location>
        <begin position="179"/>
        <end position="316"/>
    </location>
</feature>
<dbReference type="EC" id="2.10.1.1" evidence="7"/>
<dbReference type="SUPFAM" id="SSF63867">
    <property type="entry name" value="MoeA C-terminal domain-like"/>
    <property type="match status" value="1"/>
</dbReference>